<evidence type="ECO:0000313" key="4">
    <source>
        <dbReference type="EMBL" id="KKR70355.1"/>
    </source>
</evidence>
<sequence>MTSLKIKFYFLFHFYSSRPPLSLSPGLGISIGALAGVLTKIGVLKIQEEEINSALVELMQIRNIWDVKEKAEWLNGYLPVLFGGRPLIGALNAGRNVMCELSRNFTQFYDFPEVNHVLIEATHKPDFVKEKTRYLFFVSKFNHPRVLARYKITKELFDEQSLMYREYTLRGSTKLVQALELVHYSSWVGFHLSIIQDTDPGPEPWISKLKEKLSKVA</sequence>
<comment type="similarity">
    <text evidence="1">Belongs to the PGI/PMI family.</text>
</comment>
<evidence type="ECO:0000256" key="2">
    <source>
        <dbReference type="ARBA" id="ARBA00023235"/>
    </source>
</evidence>
<dbReference type="InterPro" id="IPR019490">
    <property type="entry name" value="Glu6P/Mann6P_isomerase_C"/>
</dbReference>
<organism evidence="4 5">
    <name type="scientific">Candidatus Woesebacteria bacterium GW2011_GWA2_40_7b</name>
    <dbReference type="NCBI Taxonomy" id="1618563"/>
    <lineage>
        <taxon>Bacteria</taxon>
        <taxon>Candidatus Woeseibacteriota</taxon>
    </lineage>
</organism>
<accession>A0A0G0VE77</accession>
<dbReference type="Gene3D" id="3.40.50.10490">
    <property type="entry name" value="Glucose-6-phosphate isomerase like protein, domain 1"/>
    <property type="match status" value="1"/>
</dbReference>
<feature type="domain" description="Bifunctional glucose-6-phosphate/mannose-6-phosphate isomerase C-terminal" evidence="3">
    <location>
        <begin position="68"/>
        <end position="213"/>
    </location>
</feature>
<proteinExistence type="inferred from homology"/>
<dbReference type="Proteomes" id="UP000034562">
    <property type="component" value="Unassembled WGS sequence"/>
</dbReference>
<evidence type="ECO:0000259" key="3">
    <source>
        <dbReference type="Pfam" id="PF10432"/>
    </source>
</evidence>
<comment type="caution">
    <text evidence="4">The sequence shown here is derived from an EMBL/GenBank/DDBJ whole genome shotgun (WGS) entry which is preliminary data.</text>
</comment>
<dbReference type="AlphaFoldDB" id="A0A0G0VE77"/>
<dbReference type="InterPro" id="IPR046348">
    <property type="entry name" value="SIS_dom_sf"/>
</dbReference>
<dbReference type="Pfam" id="PF10432">
    <property type="entry name" value="bact-PGI_C"/>
    <property type="match status" value="1"/>
</dbReference>
<evidence type="ECO:0000256" key="1">
    <source>
        <dbReference type="ARBA" id="ARBA00010523"/>
    </source>
</evidence>
<gene>
    <name evidence="4" type="ORF">UU12_C0023G0028</name>
</gene>
<dbReference type="STRING" id="1618563.UU12_C0023G0028"/>
<name>A0A0G0VE77_9BACT</name>
<dbReference type="GO" id="GO:0097367">
    <property type="term" value="F:carbohydrate derivative binding"/>
    <property type="evidence" value="ECO:0007669"/>
    <property type="project" value="InterPro"/>
</dbReference>
<evidence type="ECO:0000313" key="5">
    <source>
        <dbReference type="Proteomes" id="UP000034562"/>
    </source>
</evidence>
<dbReference type="GO" id="GO:0005975">
    <property type="term" value="P:carbohydrate metabolic process"/>
    <property type="evidence" value="ECO:0007669"/>
    <property type="project" value="InterPro"/>
</dbReference>
<dbReference type="GO" id="GO:1901135">
    <property type="term" value="P:carbohydrate derivative metabolic process"/>
    <property type="evidence" value="ECO:0007669"/>
    <property type="project" value="InterPro"/>
</dbReference>
<dbReference type="GO" id="GO:0004476">
    <property type="term" value="F:mannose-6-phosphate isomerase activity"/>
    <property type="evidence" value="ECO:0007669"/>
    <property type="project" value="InterPro"/>
</dbReference>
<reference evidence="4 5" key="1">
    <citation type="journal article" date="2015" name="Nature">
        <title>rRNA introns, odd ribosomes, and small enigmatic genomes across a large radiation of phyla.</title>
        <authorList>
            <person name="Brown C.T."/>
            <person name="Hug L.A."/>
            <person name="Thomas B.C."/>
            <person name="Sharon I."/>
            <person name="Castelle C.J."/>
            <person name="Singh A."/>
            <person name="Wilkins M.J."/>
            <person name="Williams K.H."/>
            <person name="Banfield J.F."/>
        </authorList>
    </citation>
    <scope>NUCLEOTIDE SEQUENCE [LARGE SCALE GENOMIC DNA]</scope>
</reference>
<dbReference type="GO" id="GO:0004347">
    <property type="term" value="F:glucose-6-phosphate isomerase activity"/>
    <property type="evidence" value="ECO:0007669"/>
    <property type="project" value="InterPro"/>
</dbReference>
<dbReference type="SUPFAM" id="SSF53697">
    <property type="entry name" value="SIS domain"/>
    <property type="match status" value="1"/>
</dbReference>
<dbReference type="EMBL" id="LBZK01000023">
    <property type="protein sequence ID" value="KKR70355.1"/>
    <property type="molecule type" value="Genomic_DNA"/>
</dbReference>
<protein>
    <submittedName>
        <fullName evidence="4">Bifunctional phosphoglucose/phosphomannose isomerase</fullName>
    </submittedName>
</protein>
<keyword evidence="2 4" id="KW-0413">Isomerase</keyword>